<evidence type="ECO:0000256" key="3">
    <source>
        <dbReference type="ARBA" id="ARBA00022723"/>
    </source>
</evidence>
<dbReference type="InterPro" id="IPR001128">
    <property type="entry name" value="Cyt_P450"/>
</dbReference>
<dbReference type="PRINTS" id="PR00463">
    <property type="entry name" value="EP450I"/>
</dbReference>
<gene>
    <name evidence="8" type="primary">LOC100908312</name>
</gene>
<dbReference type="RefSeq" id="XP_028967188.1">
    <property type="nucleotide sequence ID" value="XM_029111355.1"/>
</dbReference>
<dbReference type="InterPro" id="IPR017972">
    <property type="entry name" value="Cyt_P450_CS"/>
</dbReference>
<evidence type="ECO:0000313" key="7">
    <source>
        <dbReference type="Proteomes" id="UP000694867"/>
    </source>
</evidence>
<dbReference type="PROSITE" id="PS00086">
    <property type="entry name" value="CYTOCHROME_P450"/>
    <property type="match status" value="2"/>
</dbReference>
<protein>
    <submittedName>
        <fullName evidence="8">Steroid 17-alpha-hydroxylase/17,20 lyase</fullName>
    </submittedName>
</protein>
<proteinExistence type="inferred from homology"/>
<keyword evidence="8" id="KW-0456">Lyase</keyword>
<name>A0AAJ7WIH0_9ACAR</name>
<evidence type="ECO:0000256" key="2">
    <source>
        <dbReference type="ARBA" id="ARBA00022617"/>
    </source>
</evidence>
<keyword evidence="5" id="KW-0408">Iron</keyword>
<dbReference type="Proteomes" id="UP000694867">
    <property type="component" value="Unplaced"/>
</dbReference>
<evidence type="ECO:0000256" key="5">
    <source>
        <dbReference type="ARBA" id="ARBA00023004"/>
    </source>
</evidence>
<dbReference type="KEGG" id="goe:100908312"/>
<organism evidence="7 8">
    <name type="scientific">Galendromus occidentalis</name>
    <name type="common">western predatory mite</name>
    <dbReference type="NCBI Taxonomy" id="34638"/>
    <lineage>
        <taxon>Eukaryota</taxon>
        <taxon>Metazoa</taxon>
        <taxon>Ecdysozoa</taxon>
        <taxon>Arthropoda</taxon>
        <taxon>Chelicerata</taxon>
        <taxon>Arachnida</taxon>
        <taxon>Acari</taxon>
        <taxon>Parasitiformes</taxon>
        <taxon>Mesostigmata</taxon>
        <taxon>Gamasina</taxon>
        <taxon>Phytoseioidea</taxon>
        <taxon>Phytoseiidae</taxon>
        <taxon>Typhlodrominae</taxon>
        <taxon>Galendromus</taxon>
    </lineage>
</organism>
<dbReference type="InterPro" id="IPR002401">
    <property type="entry name" value="Cyt_P450_E_grp-I"/>
</dbReference>
<keyword evidence="2" id="KW-0349">Heme</keyword>
<evidence type="ECO:0000313" key="8">
    <source>
        <dbReference type="RefSeq" id="XP_028967188.1"/>
    </source>
</evidence>
<comment type="similarity">
    <text evidence="1">Belongs to the cytochrome P450 family.</text>
</comment>
<dbReference type="Gene3D" id="1.10.630.10">
    <property type="entry name" value="Cytochrome P450"/>
    <property type="match status" value="2"/>
</dbReference>
<evidence type="ECO:0000256" key="4">
    <source>
        <dbReference type="ARBA" id="ARBA00023002"/>
    </source>
</evidence>
<dbReference type="GO" id="GO:0020037">
    <property type="term" value="F:heme binding"/>
    <property type="evidence" value="ECO:0007669"/>
    <property type="project" value="InterPro"/>
</dbReference>
<keyword evidence="4" id="KW-0560">Oxidoreductase</keyword>
<keyword evidence="7" id="KW-1185">Reference proteome</keyword>
<dbReference type="AlphaFoldDB" id="A0AAJ7WIH0"/>
<dbReference type="PANTHER" id="PTHR24289:SF1">
    <property type="entry name" value="STEROID 17-ALPHA-HYDROXYLASE_17,20 LYASE"/>
    <property type="match status" value="1"/>
</dbReference>
<dbReference type="GO" id="GO:0005506">
    <property type="term" value="F:iron ion binding"/>
    <property type="evidence" value="ECO:0007669"/>
    <property type="project" value="InterPro"/>
</dbReference>
<evidence type="ECO:0000256" key="6">
    <source>
        <dbReference type="ARBA" id="ARBA00023033"/>
    </source>
</evidence>
<dbReference type="PANTHER" id="PTHR24289">
    <property type="entry name" value="STEROID 17-ALPHA-HYDROXYLASE/17,20 LYASE"/>
    <property type="match status" value="1"/>
</dbReference>
<dbReference type="GO" id="GO:0016705">
    <property type="term" value="F:oxidoreductase activity, acting on paired donors, with incorporation or reduction of molecular oxygen"/>
    <property type="evidence" value="ECO:0007669"/>
    <property type="project" value="InterPro"/>
</dbReference>
<evidence type="ECO:0000256" key="1">
    <source>
        <dbReference type="ARBA" id="ARBA00010617"/>
    </source>
</evidence>
<accession>A0AAJ7WIH0</accession>
<sequence>MYLQGKNSWTKGQNRHFVDFLLNAREELIAEEKGSAKYLHDDNLKNVVLDIFGAGTSTSKTILGFSFLHLANDLELQDELREEIVDALGSRVCGAADRGKMPKVDSFLREVIRVHPPAPLGIGRRTQADIILNRRPVPIGTDMFMNILAVNHDKAIWGPDAGEFNPRRFLTATKEQVNRGATSFGLGARTCPGEKMAQADMLYAIVRTLQNVRLTCPDGPGTANLNSIDSDLLIDAVRQDLIFTRIDEPWIFWAHPHPNRRYCDGAALLLAVDGCHSGCTMALVELFLVRLTEPISWIALVLGLLTAYLIQFVNRVRKLPPGPSPLPFIGNIPQLRSEIPLYEKAIDWARQYGDPITVWIGPRPFVIASSKESFKDISGPLRNLIAGRNPTNIGALQTRGYQDVLFSDFSPAWDTLRRVAHVAMRKYATTEKLANLVAETVDSELEGVFEGRDECRYEVVEFIEGIINNVLALSSFGEGFKKGDENFEKMRRANRDFEVNSPNGLPSDILPILRYLFPRQERAARGAILEVLDVTDEMFAKARATWTSGKSRHFTDVLLNAREEFVAEDRNSAKYLTDENLRQVVLDIFGAGTGTSRGILSYCCVELANDPELQSDLRTEILEELGSKRCTAEDRERLPRTDSFLQEIIRYYPAAPLSLPRKAMTNTTINGRPVPKDIDVMINLYAVNRDESIWGSDAGEFRPYRFLNVTKDQLTRGSNSFGIGARSCPGEKLAQADMFYAIVRTLQRVKLTCVHGPGTADFGKKNSDIFLESPRQNLIFAKVDTV</sequence>
<keyword evidence="3" id="KW-0479">Metal-binding</keyword>
<dbReference type="GO" id="GO:0004497">
    <property type="term" value="F:monooxygenase activity"/>
    <property type="evidence" value="ECO:0007669"/>
    <property type="project" value="UniProtKB-KW"/>
</dbReference>
<reference evidence="8" key="1">
    <citation type="submission" date="2025-08" db="UniProtKB">
        <authorList>
            <consortium name="RefSeq"/>
        </authorList>
    </citation>
    <scope>IDENTIFICATION</scope>
</reference>
<dbReference type="GeneID" id="100908312"/>
<dbReference type="InterPro" id="IPR036396">
    <property type="entry name" value="Cyt_P450_sf"/>
</dbReference>
<dbReference type="SUPFAM" id="SSF48264">
    <property type="entry name" value="Cytochrome P450"/>
    <property type="match status" value="2"/>
</dbReference>
<keyword evidence="6" id="KW-0503">Monooxygenase</keyword>
<dbReference type="PRINTS" id="PR00385">
    <property type="entry name" value="P450"/>
</dbReference>
<dbReference type="Pfam" id="PF00067">
    <property type="entry name" value="p450"/>
    <property type="match status" value="2"/>
</dbReference>
<dbReference type="GO" id="GO:0016829">
    <property type="term" value="F:lyase activity"/>
    <property type="evidence" value="ECO:0007669"/>
    <property type="project" value="UniProtKB-KW"/>
</dbReference>